<dbReference type="NCBIfam" id="NF047400">
    <property type="entry name" value="MazE_PemI_antitoxin"/>
    <property type="match status" value="1"/>
</dbReference>
<dbReference type="EMBL" id="AZFI01000139">
    <property type="protein sequence ID" value="KRM25272.1"/>
    <property type="molecule type" value="Genomic_DNA"/>
</dbReference>
<dbReference type="Proteomes" id="UP000051217">
    <property type="component" value="Unassembled WGS sequence"/>
</dbReference>
<organism evidence="1 2">
    <name type="scientific">Ligilactobacillus acidipiscis DSM 15836</name>
    <dbReference type="NCBI Taxonomy" id="1423716"/>
    <lineage>
        <taxon>Bacteria</taxon>
        <taxon>Bacillati</taxon>
        <taxon>Bacillota</taxon>
        <taxon>Bacilli</taxon>
        <taxon>Lactobacillales</taxon>
        <taxon>Lactobacillaceae</taxon>
        <taxon>Ligilactobacillus</taxon>
    </lineage>
</organism>
<evidence type="ECO:0008006" key="3">
    <source>
        <dbReference type="Google" id="ProtNLM"/>
    </source>
</evidence>
<protein>
    <recommendedName>
        <fullName evidence="3">AbrB family transcriptional regulator</fullName>
    </recommendedName>
</protein>
<accession>A0ABR5PIB4</accession>
<keyword evidence="2" id="KW-1185">Reference proteome</keyword>
<sequence>MTVKTRKQGNSVMITVPANFKIKENTEYQPVMDENGIISFVPVHQNIFEKNPEYDLRTAIKDLNLQDNNELVGKENVW</sequence>
<comment type="caution">
    <text evidence="1">The sequence shown here is derived from an EMBL/GenBank/DDBJ whole genome shotgun (WGS) entry which is preliminary data.</text>
</comment>
<proteinExistence type="predicted"/>
<gene>
    <name evidence="1" type="ORF">FC65_GL000430</name>
</gene>
<reference evidence="1 2" key="1">
    <citation type="journal article" date="2015" name="Genome Announc.">
        <title>Expanding the biotechnology potential of lactobacilli through comparative genomics of 213 strains and associated genera.</title>
        <authorList>
            <person name="Sun Z."/>
            <person name="Harris H.M."/>
            <person name="McCann A."/>
            <person name="Guo C."/>
            <person name="Argimon S."/>
            <person name="Zhang W."/>
            <person name="Yang X."/>
            <person name="Jeffery I.B."/>
            <person name="Cooney J.C."/>
            <person name="Kagawa T.F."/>
            <person name="Liu W."/>
            <person name="Song Y."/>
            <person name="Salvetti E."/>
            <person name="Wrobel A."/>
            <person name="Rasinkangas P."/>
            <person name="Parkhill J."/>
            <person name="Rea M.C."/>
            <person name="O'Sullivan O."/>
            <person name="Ritari J."/>
            <person name="Douillard F.P."/>
            <person name="Paul Ross R."/>
            <person name="Yang R."/>
            <person name="Briner A.E."/>
            <person name="Felis G.E."/>
            <person name="de Vos W.M."/>
            <person name="Barrangou R."/>
            <person name="Klaenhammer T.R."/>
            <person name="Caufield P.W."/>
            <person name="Cui Y."/>
            <person name="Zhang H."/>
            <person name="O'Toole P.W."/>
        </authorList>
    </citation>
    <scope>NUCLEOTIDE SEQUENCE [LARGE SCALE GENOMIC DNA]</scope>
    <source>
        <strain evidence="1 2">DSM 15836</strain>
    </source>
</reference>
<evidence type="ECO:0000313" key="2">
    <source>
        <dbReference type="Proteomes" id="UP000051217"/>
    </source>
</evidence>
<name>A0ABR5PIB4_9LACO</name>
<evidence type="ECO:0000313" key="1">
    <source>
        <dbReference type="EMBL" id="KRM25272.1"/>
    </source>
</evidence>
<dbReference type="RefSeq" id="WP_056972326.1">
    <property type="nucleotide sequence ID" value="NZ_AZFI01000139.1"/>
</dbReference>